<organism evidence="8 9">
    <name type="scientific">Ignelater luminosus</name>
    <name type="common">Cucubano</name>
    <name type="synonym">Pyrophorus luminosus</name>
    <dbReference type="NCBI Taxonomy" id="2038154"/>
    <lineage>
        <taxon>Eukaryota</taxon>
        <taxon>Metazoa</taxon>
        <taxon>Ecdysozoa</taxon>
        <taxon>Arthropoda</taxon>
        <taxon>Hexapoda</taxon>
        <taxon>Insecta</taxon>
        <taxon>Pterygota</taxon>
        <taxon>Neoptera</taxon>
        <taxon>Endopterygota</taxon>
        <taxon>Coleoptera</taxon>
        <taxon>Polyphaga</taxon>
        <taxon>Elateriformia</taxon>
        <taxon>Elateroidea</taxon>
        <taxon>Elateridae</taxon>
        <taxon>Agrypninae</taxon>
        <taxon>Pyrophorini</taxon>
        <taxon>Ignelater</taxon>
    </lineage>
</organism>
<evidence type="ECO:0000313" key="8">
    <source>
        <dbReference type="EMBL" id="KAF2895648.1"/>
    </source>
</evidence>
<keyword evidence="3" id="KW-0689">Ribosomal protein</keyword>
<sequence>MARSRLEKIGTIYTRTRGLIQSGAVHWDDRPLWYDLYEAFPPLEEPRFDRPVPNVPLKKIFYEEDKIRALLHNRNKQIGTVNMFNNASSTLSKRFIEAYKKLEKQHDGSASQEQLYEETIELLQRERQKQAEMQLEDEQVSLVSSFKRAQEQRERFKDSANIAIKVSDLFKKE</sequence>
<comment type="subcellular location">
    <subcellularLocation>
        <location evidence="1">Mitochondrion</location>
    </subcellularLocation>
</comment>
<proteinExistence type="inferred from homology"/>
<dbReference type="PANTHER" id="PTHR15925:SF2">
    <property type="entry name" value="SMALL RIBOSOMAL SUBUNIT PROTEIN MS23"/>
    <property type="match status" value="1"/>
</dbReference>
<protein>
    <recommendedName>
        <fullName evidence="6">Small ribosomal subunit protein mS23</fullName>
    </recommendedName>
</protein>
<dbReference type="EMBL" id="VTPC01005736">
    <property type="protein sequence ID" value="KAF2895648.1"/>
    <property type="molecule type" value="Genomic_DNA"/>
</dbReference>
<accession>A0A8K0GEV9</accession>
<evidence type="ECO:0000256" key="4">
    <source>
        <dbReference type="ARBA" id="ARBA00023128"/>
    </source>
</evidence>
<name>A0A8K0GEV9_IGNLU</name>
<reference evidence="8" key="1">
    <citation type="submission" date="2019-08" db="EMBL/GenBank/DDBJ databases">
        <title>The genome of the North American firefly Photinus pyralis.</title>
        <authorList>
            <consortium name="Photinus pyralis genome working group"/>
            <person name="Fallon T.R."/>
            <person name="Sander Lower S.E."/>
            <person name="Weng J.-K."/>
        </authorList>
    </citation>
    <scope>NUCLEOTIDE SEQUENCE</scope>
    <source>
        <strain evidence="8">TRF0915ILg1</strain>
        <tissue evidence="8">Whole body</tissue>
    </source>
</reference>
<comment type="similarity">
    <text evidence="2">Belongs to the mitochondrion-specific ribosomal protein mS23 family.</text>
</comment>
<dbReference type="OrthoDB" id="10012356at2759"/>
<dbReference type="Proteomes" id="UP000801492">
    <property type="component" value="Unassembled WGS sequence"/>
</dbReference>
<dbReference type="InterPro" id="IPR019520">
    <property type="entry name" value="Ribosomal_mS23_met"/>
</dbReference>
<evidence type="ECO:0000256" key="3">
    <source>
        <dbReference type="ARBA" id="ARBA00022980"/>
    </source>
</evidence>
<comment type="caution">
    <text evidence="8">The sequence shown here is derived from an EMBL/GenBank/DDBJ whole genome shotgun (WGS) entry which is preliminary data.</text>
</comment>
<evidence type="ECO:0000259" key="7">
    <source>
        <dbReference type="Pfam" id="PF10484"/>
    </source>
</evidence>
<evidence type="ECO:0000256" key="1">
    <source>
        <dbReference type="ARBA" id="ARBA00004173"/>
    </source>
</evidence>
<feature type="domain" description="Small ribosomal subunit protein mS23 conserved" evidence="7">
    <location>
        <begin position="2"/>
        <end position="127"/>
    </location>
</feature>
<dbReference type="GO" id="GO:0005739">
    <property type="term" value="C:mitochondrion"/>
    <property type="evidence" value="ECO:0007669"/>
    <property type="project" value="InterPro"/>
</dbReference>
<evidence type="ECO:0000256" key="6">
    <source>
        <dbReference type="ARBA" id="ARBA00035137"/>
    </source>
</evidence>
<dbReference type="GO" id="GO:0005840">
    <property type="term" value="C:ribosome"/>
    <property type="evidence" value="ECO:0007669"/>
    <property type="project" value="InterPro"/>
</dbReference>
<evidence type="ECO:0000256" key="5">
    <source>
        <dbReference type="ARBA" id="ARBA00023274"/>
    </source>
</evidence>
<keyword evidence="5" id="KW-0687">Ribonucleoprotein</keyword>
<keyword evidence="4" id="KW-0496">Mitochondrion</keyword>
<gene>
    <name evidence="8" type="ORF">ILUMI_10507</name>
</gene>
<dbReference type="CDD" id="cd23701">
    <property type="entry name" value="At1g26750"/>
    <property type="match status" value="1"/>
</dbReference>
<dbReference type="Pfam" id="PF10484">
    <property type="entry name" value="MRP-S23"/>
    <property type="match status" value="1"/>
</dbReference>
<keyword evidence="9" id="KW-1185">Reference proteome</keyword>
<dbReference type="GO" id="GO:0006412">
    <property type="term" value="P:translation"/>
    <property type="evidence" value="ECO:0007669"/>
    <property type="project" value="InterPro"/>
</dbReference>
<dbReference type="InterPro" id="IPR023611">
    <property type="entry name" value="mS23_dom_met"/>
</dbReference>
<dbReference type="PANTHER" id="PTHR15925">
    <property type="entry name" value="MITOCHONDRIAL RIBOSOMAL PROTEIN S23"/>
    <property type="match status" value="1"/>
</dbReference>
<dbReference type="GO" id="GO:0003735">
    <property type="term" value="F:structural constituent of ribosome"/>
    <property type="evidence" value="ECO:0007669"/>
    <property type="project" value="InterPro"/>
</dbReference>
<dbReference type="AlphaFoldDB" id="A0A8K0GEV9"/>
<evidence type="ECO:0000256" key="2">
    <source>
        <dbReference type="ARBA" id="ARBA00009864"/>
    </source>
</evidence>
<dbReference type="InterPro" id="IPR059242">
    <property type="entry name" value="mS23_dom"/>
</dbReference>
<evidence type="ECO:0000313" key="9">
    <source>
        <dbReference type="Proteomes" id="UP000801492"/>
    </source>
</evidence>